<sequence>MAQMIKTLLLGLREELTSANLWFKHDQPRRLLEPQWGGRSLGYVAYRIAIALYFTIVILYDGVSYAYGWKWFIFLTDWFYILLTFQALFLGFAVTFHYERAKRATPGESIYGSLAWPLQLIWFLQNLILSGAVLITLVYWGWAIYEEVDKKIDLPNVTAHGLITLYVLTDSFIVGIPVRLLHFYQPPILGVSYATFSWVYWMCGGTDPEGRSYVYSVLDFSSSPTVCIGYICMLVVFSMFLHLCMFGLCKVRMIMCESTCCHVLCCMDDAQEATPPVMLTAMTAKDSLVDLVVIDSNEEPAKKSLLNVSEV</sequence>
<dbReference type="EMBL" id="AMQN01001942">
    <property type="status" value="NOT_ANNOTATED_CDS"/>
    <property type="molecule type" value="Genomic_DNA"/>
</dbReference>
<feature type="transmembrane region" description="Helical" evidence="1">
    <location>
        <begin position="78"/>
        <end position="99"/>
    </location>
</feature>
<reference evidence="2 4" key="2">
    <citation type="journal article" date="2013" name="Nature">
        <title>Insights into bilaterian evolution from three spiralian genomes.</title>
        <authorList>
            <person name="Simakov O."/>
            <person name="Marletaz F."/>
            <person name="Cho S.J."/>
            <person name="Edsinger-Gonzales E."/>
            <person name="Havlak P."/>
            <person name="Hellsten U."/>
            <person name="Kuo D.H."/>
            <person name="Larsson T."/>
            <person name="Lv J."/>
            <person name="Arendt D."/>
            <person name="Savage R."/>
            <person name="Osoegawa K."/>
            <person name="de Jong P."/>
            <person name="Grimwood J."/>
            <person name="Chapman J.A."/>
            <person name="Shapiro H."/>
            <person name="Aerts A."/>
            <person name="Otillar R.P."/>
            <person name="Terry A.Y."/>
            <person name="Boore J.L."/>
            <person name="Grigoriev I.V."/>
            <person name="Lindberg D.R."/>
            <person name="Seaver E.C."/>
            <person name="Weisblat D.A."/>
            <person name="Putnam N.H."/>
            <person name="Rokhsar D.S."/>
        </authorList>
    </citation>
    <scope>NUCLEOTIDE SEQUENCE</scope>
    <source>
        <strain evidence="2 4">I ESC-2004</strain>
    </source>
</reference>
<dbReference type="PANTHER" id="PTHR12242">
    <property type="entry name" value="OS02G0130600 PROTEIN-RELATED"/>
    <property type="match status" value="1"/>
</dbReference>
<keyword evidence="1" id="KW-0472">Membrane</keyword>
<feature type="transmembrane region" description="Helical" evidence="1">
    <location>
        <begin position="222"/>
        <end position="248"/>
    </location>
</feature>
<dbReference type="HOGENOM" id="CLU_066320_1_0_1"/>
<gene>
    <name evidence="2" type="ORF">CAPTEDRAFT_154025</name>
</gene>
<proteinExistence type="predicted"/>
<keyword evidence="4" id="KW-1185">Reference proteome</keyword>
<organism evidence="2">
    <name type="scientific">Capitella teleta</name>
    <name type="common">Polychaete worm</name>
    <dbReference type="NCBI Taxonomy" id="283909"/>
    <lineage>
        <taxon>Eukaryota</taxon>
        <taxon>Metazoa</taxon>
        <taxon>Spiralia</taxon>
        <taxon>Lophotrochozoa</taxon>
        <taxon>Annelida</taxon>
        <taxon>Polychaeta</taxon>
        <taxon>Sedentaria</taxon>
        <taxon>Scolecida</taxon>
        <taxon>Capitellidae</taxon>
        <taxon>Capitella</taxon>
    </lineage>
</organism>
<dbReference type="EnsemblMetazoa" id="CapteT154025">
    <property type="protein sequence ID" value="CapteP154025"/>
    <property type="gene ID" value="CapteG154025"/>
</dbReference>
<feature type="transmembrane region" description="Helical" evidence="1">
    <location>
        <begin position="183"/>
        <end position="202"/>
    </location>
</feature>
<dbReference type="InterPro" id="IPR049352">
    <property type="entry name" value="Rost"/>
</dbReference>
<dbReference type="OMA" id="NGRWFIY"/>
<dbReference type="GO" id="GO:0016020">
    <property type="term" value="C:membrane"/>
    <property type="evidence" value="ECO:0007669"/>
    <property type="project" value="TreeGrafter"/>
</dbReference>
<dbReference type="FunCoup" id="R7U754">
    <property type="interactions" value="45"/>
</dbReference>
<dbReference type="EMBL" id="KB306824">
    <property type="protein sequence ID" value="ELT99506.1"/>
    <property type="molecule type" value="Genomic_DNA"/>
</dbReference>
<dbReference type="Pfam" id="PF21534">
    <property type="entry name" value="Rost"/>
    <property type="match status" value="1"/>
</dbReference>
<feature type="transmembrane region" description="Helical" evidence="1">
    <location>
        <begin position="44"/>
        <end position="66"/>
    </location>
</feature>
<dbReference type="STRING" id="283909.R7U754"/>
<dbReference type="PANTHER" id="PTHR12242:SF1">
    <property type="entry name" value="MYND-TYPE DOMAIN-CONTAINING PROTEIN"/>
    <property type="match status" value="1"/>
</dbReference>
<evidence type="ECO:0000313" key="4">
    <source>
        <dbReference type="Proteomes" id="UP000014760"/>
    </source>
</evidence>
<dbReference type="OrthoDB" id="419711at2759"/>
<evidence type="ECO:0008006" key="5">
    <source>
        <dbReference type="Google" id="ProtNLM"/>
    </source>
</evidence>
<protein>
    <recommendedName>
        <fullName evidence="5">Protein rolling stone</fullName>
    </recommendedName>
</protein>
<dbReference type="Proteomes" id="UP000014760">
    <property type="component" value="Unassembled WGS sequence"/>
</dbReference>
<evidence type="ECO:0000313" key="2">
    <source>
        <dbReference type="EMBL" id="ELT99506.1"/>
    </source>
</evidence>
<evidence type="ECO:0000256" key="1">
    <source>
        <dbReference type="SAM" id="Phobius"/>
    </source>
</evidence>
<evidence type="ECO:0000313" key="3">
    <source>
        <dbReference type="EnsemblMetazoa" id="CapteP154025"/>
    </source>
</evidence>
<accession>R7U754</accession>
<keyword evidence="1" id="KW-1133">Transmembrane helix</keyword>
<reference evidence="4" key="1">
    <citation type="submission" date="2012-12" db="EMBL/GenBank/DDBJ databases">
        <authorList>
            <person name="Hellsten U."/>
            <person name="Grimwood J."/>
            <person name="Chapman J.A."/>
            <person name="Shapiro H."/>
            <person name="Aerts A."/>
            <person name="Otillar R.P."/>
            <person name="Terry A.Y."/>
            <person name="Boore J.L."/>
            <person name="Simakov O."/>
            <person name="Marletaz F."/>
            <person name="Cho S.-J."/>
            <person name="Edsinger-Gonzales E."/>
            <person name="Havlak P."/>
            <person name="Kuo D.-H."/>
            <person name="Larsson T."/>
            <person name="Lv J."/>
            <person name="Arendt D."/>
            <person name="Savage R."/>
            <person name="Osoegawa K."/>
            <person name="de Jong P."/>
            <person name="Lindberg D.R."/>
            <person name="Seaver E.C."/>
            <person name="Weisblat D.A."/>
            <person name="Putnam N.H."/>
            <person name="Grigoriev I.V."/>
            <person name="Rokhsar D.S."/>
        </authorList>
    </citation>
    <scope>NUCLEOTIDE SEQUENCE</scope>
    <source>
        <strain evidence="4">I ESC-2004</strain>
    </source>
</reference>
<dbReference type="AlphaFoldDB" id="R7U754"/>
<reference evidence="3" key="3">
    <citation type="submission" date="2015-06" db="UniProtKB">
        <authorList>
            <consortium name="EnsemblMetazoa"/>
        </authorList>
    </citation>
    <scope>IDENTIFICATION</scope>
</reference>
<name>R7U754_CAPTE</name>
<feature type="transmembrane region" description="Helical" evidence="1">
    <location>
        <begin position="157"/>
        <end position="176"/>
    </location>
</feature>
<keyword evidence="1" id="KW-0812">Transmembrane</keyword>
<feature type="transmembrane region" description="Helical" evidence="1">
    <location>
        <begin position="120"/>
        <end position="145"/>
    </location>
</feature>